<dbReference type="Proteomes" id="UP000054498">
    <property type="component" value="Unassembled WGS sequence"/>
</dbReference>
<reference evidence="3 4" key="1">
    <citation type="journal article" date="2013" name="BMC Genomics">
        <title>Reconstruction of the lipid metabolism for the microalga Monoraphidium neglectum from its genome sequence reveals characteristics suitable for biofuel production.</title>
        <authorList>
            <person name="Bogen C."/>
            <person name="Al-Dilaimi A."/>
            <person name="Albersmeier A."/>
            <person name="Wichmann J."/>
            <person name="Grundmann M."/>
            <person name="Rupp O."/>
            <person name="Lauersen K.J."/>
            <person name="Blifernez-Klassen O."/>
            <person name="Kalinowski J."/>
            <person name="Goesmann A."/>
            <person name="Mussgnug J.H."/>
            <person name="Kruse O."/>
        </authorList>
    </citation>
    <scope>NUCLEOTIDE SEQUENCE [LARGE SCALE GENOMIC DNA]</scope>
    <source>
        <strain evidence="3 4">SAG 48.87</strain>
    </source>
</reference>
<dbReference type="GeneID" id="25742332"/>
<sequence>MAALAGTRTRAWTCSSRFSQRTSARPRTLVCARILLEDPYRTLGVASDADEKEIKRAYRRLALKFHPDVNQTGDAERRFVSIQQAYEVLTGKRPHASSGAVTRNQHNGWEFSDWFWSFSASRRWSEQHHARPPQDAARAPQERAVLHSQLAGLRQRAAIRHTKQWREERAAGGAGAAGAQATAPEQQQHQQQQQHHQHQHQHQQHQQHTAAQPVVDYDTTAMSDGVNMACGEGYDPWNPHAAVASAAAGAAAATARPKFTATETLKSQVCGQLGGLKRRAAVKARADTAAAARRTGARWEPRIEENEEGCYDV</sequence>
<keyword evidence="4" id="KW-1185">Reference proteome</keyword>
<dbReference type="OrthoDB" id="445556at2759"/>
<dbReference type="PRINTS" id="PR00625">
    <property type="entry name" value="JDOMAIN"/>
</dbReference>
<dbReference type="Pfam" id="PF00226">
    <property type="entry name" value="DnaJ"/>
    <property type="match status" value="1"/>
</dbReference>
<dbReference type="GO" id="GO:0051082">
    <property type="term" value="F:unfolded protein binding"/>
    <property type="evidence" value="ECO:0007669"/>
    <property type="project" value="TreeGrafter"/>
</dbReference>
<dbReference type="PROSITE" id="PS50076">
    <property type="entry name" value="DNAJ_2"/>
    <property type="match status" value="1"/>
</dbReference>
<accession>A0A0D2M4N3</accession>
<dbReference type="GO" id="GO:0042026">
    <property type="term" value="P:protein refolding"/>
    <property type="evidence" value="ECO:0007669"/>
    <property type="project" value="TreeGrafter"/>
</dbReference>
<dbReference type="PANTHER" id="PTHR43096:SF58">
    <property type="entry name" value="CHAPERONE DNAJ-DOMAIN SUPERFAMILY PROTEIN"/>
    <property type="match status" value="1"/>
</dbReference>
<dbReference type="PANTHER" id="PTHR43096">
    <property type="entry name" value="DNAJ HOMOLOG 1, MITOCHONDRIAL-RELATED"/>
    <property type="match status" value="1"/>
</dbReference>
<evidence type="ECO:0000259" key="2">
    <source>
        <dbReference type="PROSITE" id="PS50076"/>
    </source>
</evidence>
<evidence type="ECO:0000313" key="4">
    <source>
        <dbReference type="Proteomes" id="UP000054498"/>
    </source>
</evidence>
<dbReference type="CDD" id="cd06257">
    <property type="entry name" value="DnaJ"/>
    <property type="match status" value="1"/>
</dbReference>
<dbReference type="InterPro" id="IPR036869">
    <property type="entry name" value="J_dom_sf"/>
</dbReference>
<dbReference type="STRING" id="145388.A0A0D2M4N3"/>
<dbReference type="SMART" id="SM00271">
    <property type="entry name" value="DnaJ"/>
    <property type="match status" value="1"/>
</dbReference>
<proteinExistence type="predicted"/>
<dbReference type="Gene3D" id="1.10.287.110">
    <property type="entry name" value="DnaJ domain"/>
    <property type="match status" value="1"/>
</dbReference>
<dbReference type="GO" id="GO:0005737">
    <property type="term" value="C:cytoplasm"/>
    <property type="evidence" value="ECO:0007669"/>
    <property type="project" value="TreeGrafter"/>
</dbReference>
<feature type="compositionally biased region" description="Basic residues" evidence="1">
    <location>
        <begin position="195"/>
        <end position="205"/>
    </location>
</feature>
<organism evidence="3 4">
    <name type="scientific">Monoraphidium neglectum</name>
    <dbReference type="NCBI Taxonomy" id="145388"/>
    <lineage>
        <taxon>Eukaryota</taxon>
        <taxon>Viridiplantae</taxon>
        <taxon>Chlorophyta</taxon>
        <taxon>core chlorophytes</taxon>
        <taxon>Chlorophyceae</taxon>
        <taxon>CS clade</taxon>
        <taxon>Sphaeropleales</taxon>
        <taxon>Selenastraceae</taxon>
        <taxon>Monoraphidium</taxon>
    </lineage>
</organism>
<protein>
    <submittedName>
        <fullName evidence="3">Chaperone protein dnaJ</fullName>
    </submittedName>
</protein>
<feature type="compositionally biased region" description="Low complexity" evidence="1">
    <location>
        <begin position="177"/>
        <end position="194"/>
    </location>
</feature>
<dbReference type="SUPFAM" id="SSF46565">
    <property type="entry name" value="Chaperone J-domain"/>
    <property type="match status" value="1"/>
</dbReference>
<dbReference type="KEGG" id="mng:MNEG_9457"/>
<dbReference type="EMBL" id="KK102163">
    <property type="protein sequence ID" value="KIY98504.1"/>
    <property type="molecule type" value="Genomic_DNA"/>
</dbReference>
<evidence type="ECO:0000256" key="1">
    <source>
        <dbReference type="SAM" id="MobiDB-lite"/>
    </source>
</evidence>
<dbReference type="AlphaFoldDB" id="A0A0D2M4N3"/>
<dbReference type="RefSeq" id="XP_013897524.1">
    <property type="nucleotide sequence ID" value="XM_014042070.1"/>
</dbReference>
<feature type="region of interest" description="Disordered" evidence="1">
    <location>
        <begin position="162"/>
        <end position="211"/>
    </location>
</feature>
<dbReference type="InterPro" id="IPR001623">
    <property type="entry name" value="DnaJ_domain"/>
</dbReference>
<feature type="domain" description="J" evidence="2">
    <location>
        <begin position="38"/>
        <end position="110"/>
    </location>
</feature>
<evidence type="ECO:0000313" key="3">
    <source>
        <dbReference type="EMBL" id="KIY98504.1"/>
    </source>
</evidence>
<name>A0A0D2M4N3_9CHLO</name>
<gene>
    <name evidence="3" type="ORF">MNEG_9457</name>
</gene>